<sequence length="50" mass="5527">MGIEEEEEPTNGMEGIDMTVSVNALSGNTDFYIFRVQGKAYGDEVQILID</sequence>
<reference evidence="1" key="1">
    <citation type="submission" date="2020-06" db="EMBL/GenBank/DDBJ databases">
        <authorList>
            <person name="Li T."/>
            <person name="Hu X."/>
            <person name="Zhang T."/>
            <person name="Song X."/>
            <person name="Zhang H."/>
            <person name="Dai N."/>
            <person name="Sheng W."/>
            <person name="Hou X."/>
            <person name="Wei L."/>
        </authorList>
    </citation>
    <scope>NUCLEOTIDE SEQUENCE</scope>
    <source>
        <strain evidence="1">G02</strain>
        <tissue evidence="1">Leaf</tissue>
    </source>
</reference>
<name>A0AAW2UC69_SESRA</name>
<dbReference type="EMBL" id="JACGWJ010000006">
    <property type="protein sequence ID" value="KAL0413186.1"/>
    <property type="molecule type" value="Genomic_DNA"/>
</dbReference>
<evidence type="ECO:0000313" key="1">
    <source>
        <dbReference type="EMBL" id="KAL0413186.1"/>
    </source>
</evidence>
<proteinExistence type="predicted"/>
<dbReference type="AlphaFoldDB" id="A0AAW2UC69"/>
<reference evidence="1" key="2">
    <citation type="journal article" date="2024" name="Plant">
        <title>Genomic evolution and insights into agronomic trait innovations of Sesamum species.</title>
        <authorList>
            <person name="Miao H."/>
            <person name="Wang L."/>
            <person name="Qu L."/>
            <person name="Liu H."/>
            <person name="Sun Y."/>
            <person name="Le M."/>
            <person name="Wang Q."/>
            <person name="Wei S."/>
            <person name="Zheng Y."/>
            <person name="Lin W."/>
            <person name="Duan Y."/>
            <person name="Cao H."/>
            <person name="Xiong S."/>
            <person name="Wang X."/>
            <person name="Wei L."/>
            <person name="Li C."/>
            <person name="Ma Q."/>
            <person name="Ju M."/>
            <person name="Zhao R."/>
            <person name="Li G."/>
            <person name="Mu C."/>
            <person name="Tian Q."/>
            <person name="Mei H."/>
            <person name="Zhang T."/>
            <person name="Gao T."/>
            <person name="Zhang H."/>
        </authorList>
    </citation>
    <scope>NUCLEOTIDE SEQUENCE</scope>
    <source>
        <strain evidence="1">G02</strain>
    </source>
</reference>
<accession>A0AAW2UC69</accession>
<gene>
    <name evidence="1" type="ORF">Sradi_1520300</name>
</gene>
<organism evidence="1">
    <name type="scientific">Sesamum radiatum</name>
    <name type="common">Black benniseed</name>
    <dbReference type="NCBI Taxonomy" id="300843"/>
    <lineage>
        <taxon>Eukaryota</taxon>
        <taxon>Viridiplantae</taxon>
        <taxon>Streptophyta</taxon>
        <taxon>Embryophyta</taxon>
        <taxon>Tracheophyta</taxon>
        <taxon>Spermatophyta</taxon>
        <taxon>Magnoliopsida</taxon>
        <taxon>eudicotyledons</taxon>
        <taxon>Gunneridae</taxon>
        <taxon>Pentapetalae</taxon>
        <taxon>asterids</taxon>
        <taxon>lamiids</taxon>
        <taxon>Lamiales</taxon>
        <taxon>Pedaliaceae</taxon>
        <taxon>Sesamum</taxon>
    </lineage>
</organism>
<comment type="caution">
    <text evidence="1">The sequence shown here is derived from an EMBL/GenBank/DDBJ whole genome shotgun (WGS) entry which is preliminary data.</text>
</comment>
<protein>
    <submittedName>
        <fullName evidence="1">Uncharacterized protein</fullName>
    </submittedName>
</protein>